<keyword evidence="4" id="KW-0676">Redox-active center</keyword>
<dbReference type="Pfam" id="PF08534">
    <property type="entry name" value="Redoxin"/>
    <property type="match status" value="1"/>
</dbReference>
<accession>A0ABU8I948</accession>
<dbReference type="InterPro" id="IPR013766">
    <property type="entry name" value="Thioredoxin_domain"/>
</dbReference>
<comment type="caution">
    <text evidence="6">The sequence shown here is derived from an EMBL/GenBank/DDBJ whole genome shotgun (WGS) entry which is preliminary data.</text>
</comment>
<dbReference type="SUPFAM" id="SSF52833">
    <property type="entry name" value="Thioredoxin-like"/>
    <property type="match status" value="1"/>
</dbReference>
<keyword evidence="2" id="KW-0201">Cytochrome c-type biogenesis</keyword>
<evidence type="ECO:0000256" key="1">
    <source>
        <dbReference type="ARBA" id="ARBA00004196"/>
    </source>
</evidence>
<keyword evidence="3" id="KW-1015">Disulfide bond</keyword>
<evidence type="ECO:0000256" key="3">
    <source>
        <dbReference type="ARBA" id="ARBA00023157"/>
    </source>
</evidence>
<dbReference type="InterPro" id="IPR013740">
    <property type="entry name" value="Redoxin"/>
</dbReference>
<dbReference type="PANTHER" id="PTHR42852:SF6">
    <property type="entry name" value="THIOL:DISULFIDE INTERCHANGE PROTEIN DSBE"/>
    <property type="match status" value="1"/>
</dbReference>
<dbReference type="InterPro" id="IPR050553">
    <property type="entry name" value="Thioredoxin_ResA/DsbE_sf"/>
</dbReference>
<evidence type="ECO:0000313" key="6">
    <source>
        <dbReference type="EMBL" id="MEI5985986.1"/>
    </source>
</evidence>
<dbReference type="InterPro" id="IPR036249">
    <property type="entry name" value="Thioredoxin-like_sf"/>
</dbReference>
<name>A0ABU8I948_9SPHI</name>
<evidence type="ECO:0000313" key="7">
    <source>
        <dbReference type="Proteomes" id="UP001363035"/>
    </source>
</evidence>
<dbReference type="CDD" id="cd02966">
    <property type="entry name" value="TlpA_like_family"/>
    <property type="match status" value="1"/>
</dbReference>
<protein>
    <submittedName>
        <fullName evidence="6">TlpA disulfide reductase family protein</fullName>
    </submittedName>
</protein>
<dbReference type="Proteomes" id="UP001363035">
    <property type="component" value="Unassembled WGS sequence"/>
</dbReference>
<organism evidence="6 7">
    <name type="scientific">Sphingobacterium tenebrionis</name>
    <dbReference type="NCBI Taxonomy" id="3111775"/>
    <lineage>
        <taxon>Bacteria</taxon>
        <taxon>Pseudomonadati</taxon>
        <taxon>Bacteroidota</taxon>
        <taxon>Sphingobacteriia</taxon>
        <taxon>Sphingobacteriales</taxon>
        <taxon>Sphingobacteriaceae</taxon>
        <taxon>Sphingobacterium</taxon>
    </lineage>
</organism>
<comment type="subcellular location">
    <subcellularLocation>
        <location evidence="1">Cell envelope</location>
    </subcellularLocation>
</comment>
<sequence>MVIYCIKNRKGSIDVRIPLSKTANQKYLTLPEQFKLTETMVTKLAKTKTGITVESFSYSDVNGKNVAPKDLKGKVVLIDLLATWCGPCLAQEPHWKKIYEEYKDKGVAFVGISIDKNKSK</sequence>
<dbReference type="EMBL" id="JAYLLN010000039">
    <property type="protein sequence ID" value="MEI5985986.1"/>
    <property type="molecule type" value="Genomic_DNA"/>
</dbReference>
<dbReference type="PROSITE" id="PS51352">
    <property type="entry name" value="THIOREDOXIN_2"/>
    <property type="match status" value="1"/>
</dbReference>
<evidence type="ECO:0000256" key="4">
    <source>
        <dbReference type="ARBA" id="ARBA00023284"/>
    </source>
</evidence>
<reference evidence="6 7" key="1">
    <citation type="submission" date="2024-01" db="EMBL/GenBank/DDBJ databases">
        <title>Sphingobacterium tenebrionis sp. nov., a novel endophyte isolated from tenebrio molitor intestines.</title>
        <authorList>
            <person name="Zhang C."/>
        </authorList>
    </citation>
    <scope>NUCLEOTIDE SEQUENCE [LARGE SCALE GENOMIC DNA]</scope>
    <source>
        <strain evidence="6 7">PU5-4</strain>
    </source>
</reference>
<evidence type="ECO:0000256" key="2">
    <source>
        <dbReference type="ARBA" id="ARBA00022748"/>
    </source>
</evidence>
<gene>
    <name evidence="6" type="ORF">VJ786_13860</name>
</gene>
<keyword evidence="7" id="KW-1185">Reference proteome</keyword>
<feature type="domain" description="Thioredoxin" evidence="5">
    <location>
        <begin position="47"/>
        <end position="120"/>
    </location>
</feature>
<dbReference type="RefSeq" id="WP_336557923.1">
    <property type="nucleotide sequence ID" value="NZ_JAYLLN010000039.1"/>
</dbReference>
<dbReference type="Gene3D" id="3.40.30.10">
    <property type="entry name" value="Glutaredoxin"/>
    <property type="match status" value="1"/>
</dbReference>
<proteinExistence type="predicted"/>
<evidence type="ECO:0000259" key="5">
    <source>
        <dbReference type="PROSITE" id="PS51352"/>
    </source>
</evidence>
<dbReference type="PANTHER" id="PTHR42852">
    <property type="entry name" value="THIOL:DISULFIDE INTERCHANGE PROTEIN DSBE"/>
    <property type="match status" value="1"/>
</dbReference>